<reference evidence="1" key="1">
    <citation type="journal article" date="2020" name="Biotechnol. Biofuels">
        <title>New insights from the biogas microbiome by comprehensive genome-resolved metagenomics of nearly 1600 species originating from multiple anaerobic digesters.</title>
        <authorList>
            <person name="Campanaro S."/>
            <person name="Treu L."/>
            <person name="Rodriguez-R L.M."/>
            <person name="Kovalovszki A."/>
            <person name="Ziels R.M."/>
            <person name="Maus I."/>
            <person name="Zhu X."/>
            <person name="Kougias P.G."/>
            <person name="Basile A."/>
            <person name="Luo G."/>
            <person name="Schluter A."/>
            <person name="Konstantinidis K.T."/>
            <person name="Angelidaki I."/>
        </authorList>
    </citation>
    <scope>NUCLEOTIDE SEQUENCE</scope>
    <source>
        <strain evidence="1">AS06rmzACSIP_7</strain>
    </source>
</reference>
<reference evidence="1" key="2">
    <citation type="submission" date="2020-01" db="EMBL/GenBank/DDBJ databases">
        <authorList>
            <person name="Campanaro S."/>
        </authorList>
    </citation>
    <scope>NUCLEOTIDE SEQUENCE</scope>
    <source>
        <strain evidence="1">AS06rmzACSIP_7</strain>
    </source>
</reference>
<organism evidence="1 2">
    <name type="scientific">Syntrophorhabdus aromaticivorans</name>
    <dbReference type="NCBI Taxonomy" id="328301"/>
    <lineage>
        <taxon>Bacteria</taxon>
        <taxon>Pseudomonadati</taxon>
        <taxon>Thermodesulfobacteriota</taxon>
        <taxon>Syntrophorhabdia</taxon>
        <taxon>Syntrophorhabdales</taxon>
        <taxon>Syntrophorhabdaceae</taxon>
        <taxon>Syntrophorhabdus</taxon>
    </lineage>
</organism>
<protein>
    <submittedName>
        <fullName evidence="1">Uncharacterized protein</fullName>
    </submittedName>
</protein>
<accession>A0A971M4D4</accession>
<sequence length="471" mass="51247">MDKKDLEIQAAKDKAKPDITNLQKCIEDAKKAAMDGDTGPKDPTDYNQLRGRLEACREKLPPLYRETVYKPYGATLDQLGQAGFTKILLRDPQREGEAGLMVDIAHSILQNGEGYNETTTDGFQEVISDLYDGFLSAEDRQGVKPPDKGTIPPLVKWGRPDFGPYTWPVDATSVFGLEAGVVNLPPANARRGLLAWAALGHETTGHDILYADTGLLQELAMKARKALEEQNVAQCLPEYWSNRIDETASDILGILNMGPSAGIGLIGYFRALNEAYTGDGRLRSDGPEDDPHPADIIRGYLASSAVGLLRFSGASGWAKVILAETEKDRTEISLGGTVVSPEDARQSAAIVASTLMRSKMESLDNHALGDIQDWRDHDETITRKLRAILTSANQLPRTYAKGFYAAHVVAAAVTAALSRDGDVDLLFSRMVTILKTMHDGNASWGPLYVAHPGDIAAIRAYSYAQPSFDAE</sequence>
<gene>
    <name evidence="1" type="ORF">GXY80_05380</name>
</gene>
<evidence type="ECO:0000313" key="2">
    <source>
        <dbReference type="Proteomes" id="UP000777265"/>
    </source>
</evidence>
<evidence type="ECO:0000313" key="1">
    <source>
        <dbReference type="EMBL" id="NLW34901.1"/>
    </source>
</evidence>
<dbReference type="Proteomes" id="UP000777265">
    <property type="component" value="Unassembled WGS sequence"/>
</dbReference>
<proteinExistence type="predicted"/>
<name>A0A971M4D4_9BACT</name>
<comment type="caution">
    <text evidence="1">The sequence shown here is derived from an EMBL/GenBank/DDBJ whole genome shotgun (WGS) entry which is preliminary data.</text>
</comment>
<dbReference type="EMBL" id="JAAYEE010000094">
    <property type="protein sequence ID" value="NLW34901.1"/>
    <property type="molecule type" value="Genomic_DNA"/>
</dbReference>
<dbReference type="AlphaFoldDB" id="A0A971M4D4"/>